<reference evidence="2" key="1">
    <citation type="submission" date="2022-11" db="EMBL/GenBank/DDBJ databases">
        <title>Genome Sequence of Cubamyces cubensis.</title>
        <authorList>
            <person name="Buettner E."/>
        </authorList>
    </citation>
    <scope>NUCLEOTIDE SEQUENCE</scope>
    <source>
        <strain evidence="2">MPL-01</strain>
    </source>
</reference>
<dbReference type="InterPro" id="IPR014811">
    <property type="entry name" value="ArgoL1"/>
</dbReference>
<organism evidence="2 3">
    <name type="scientific">Trametes cubensis</name>
    <dbReference type="NCBI Taxonomy" id="1111947"/>
    <lineage>
        <taxon>Eukaryota</taxon>
        <taxon>Fungi</taxon>
        <taxon>Dikarya</taxon>
        <taxon>Basidiomycota</taxon>
        <taxon>Agaricomycotina</taxon>
        <taxon>Agaricomycetes</taxon>
        <taxon>Polyporales</taxon>
        <taxon>Polyporaceae</taxon>
        <taxon>Trametes</taxon>
    </lineage>
</organism>
<dbReference type="InterPro" id="IPR003100">
    <property type="entry name" value="PAZ_dom"/>
</dbReference>
<name>A0AAD7X8B0_9APHY</name>
<proteinExistence type="predicted"/>
<dbReference type="EMBL" id="JAPEVG010000280">
    <property type="protein sequence ID" value="KAJ8469659.1"/>
    <property type="molecule type" value="Genomic_DNA"/>
</dbReference>
<dbReference type="InterPro" id="IPR003165">
    <property type="entry name" value="Piwi"/>
</dbReference>
<dbReference type="SUPFAM" id="SSF53098">
    <property type="entry name" value="Ribonuclease H-like"/>
    <property type="match status" value="1"/>
</dbReference>
<feature type="domain" description="Piwi" evidence="1">
    <location>
        <begin position="474"/>
        <end position="782"/>
    </location>
</feature>
<dbReference type="InterPro" id="IPR032473">
    <property type="entry name" value="Argonaute_Mid_dom"/>
</dbReference>
<dbReference type="PANTHER" id="PTHR22891">
    <property type="entry name" value="EUKARYOTIC TRANSLATION INITIATION FACTOR 2C"/>
    <property type="match status" value="1"/>
</dbReference>
<comment type="caution">
    <text evidence="2">The sequence shown here is derived from an EMBL/GenBank/DDBJ whole genome shotgun (WGS) entry which is preliminary data.</text>
</comment>
<dbReference type="Gene3D" id="3.30.420.10">
    <property type="entry name" value="Ribonuclease H-like superfamily/Ribonuclease H"/>
    <property type="match status" value="1"/>
</dbReference>
<dbReference type="Pfam" id="PF16487">
    <property type="entry name" value="ArgoMid"/>
    <property type="match status" value="1"/>
</dbReference>
<dbReference type="Pfam" id="PF02171">
    <property type="entry name" value="Piwi"/>
    <property type="match status" value="1"/>
</dbReference>
<evidence type="ECO:0000259" key="1">
    <source>
        <dbReference type="PROSITE" id="PS50822"/>
    </source>
</evidence>
<dbReference type="CDD" id="cd02846">
    <property type="entry name" value="PAZ_argonaute_like"/>
    <property type="match status" value="1"/>
</dbReference>
<dbReference type="Gene3D" id="2.170.260.10">
    <property type="entry name" value="paz domain"/>
    <property type="match status" value="1"/>
</dbReference>
<dbReference type="GO" id="GO:0003723">
    <property type="term" value="F:RNA binding"/>
    <property type="evidence" value="ECO:0007669"/>
    <property type="project" value="InterPro"/>
</dbReference>
<accession>A0AAD7X8B0</accession>
<keyword evidence="3" id="KW-1185">Reference proteome</keyword>
<dbReference type="InterPro" id="IPR036397">
    <property type="entry name" value="RNaseH_sf"/>
</dbReference>
<dbReference type="SUPFAM" id="SSF101690">
    <property type="entry name" value="PAZ domain"/>
    <property type="match status" value="1"/>
</dbReference>
<evidence type="ECO:0000313" key="2">
    <source>
        <dbReference type="EMBL" id="KAJ8469659.1"/>
    </source>
</evidence>
<dbReference type="Gene3D" id="3.40.50.2300">
    <property type="match status" value="1"/>
</dbReference>
<dbReference type="PROSITE" id="PS50822">
    <property type="entry name" value="PIWI"/>
    <property type="match status" value="1"/>
</dbReference>
<evidence type="ECO:0000313" key="3">
    <source>
        <dbReference type="Proteomes" id="UP001215151"/>
    </source>
</evidence>
<dbReference type="InterPro" id="IPR032474">
    <property type="entry name" value="Argonaute_N"/>
</dbReference>
<dbReference type="AlphaFoldDB" id="A0AAD7X8B0"/>
<dbReference type="InterPro" id="IPR012337">
    <property type="entry name" value="RNaseH-like_sf"/>
</dbReference>
<dbReference type="SMART" id="SM00950">
    <property type="entry name" value="Piwi"/>
    <property type="match status" value="1"/>
</dbReference>
<dbReference type="Proteomes" id="UP001215151">
    <property type="component" value="Unassembled WGS sequence"/>
</dbReference>
<dbReference type="Pfam" id="PF08699">
    <property type="entry name" value="ArgoL1"/>
    <property type="match status" value="1"/>
</dbReference>
<dbReference type="Pfam" id="PF02170">
    <property type="entry name" value="PAZ"/>
    <property type="match status" value="1"/>
</dbReference>
<sequence>MTVRLTQLPNRYNDANAHCLTVEITPDAIVKRRNYEIMDRVQLDNAAVFNPRAVYDGRKNLFCKRDIPSGSYTLTFGRKQSKTFQVLIKRVSVISPDDVRKLTRKRTPLDLNDNAMSLNLLQLIVRQAPNMRHNFPADARSFYIAHNAKDLRNGLSAWRGFFQSVRPVMDRLVINVDVSHAAVYTPGRVVDTMLAHLQLRDVRALTDLPNPQLAQLRLFLKGVLVKPTISKMRARPITDLVREAGMQEFDKDNERWTVARHFEQKYNVQVRYPRMVGVRVGRTAIIPAEFLEIVPGQLYRKKIPPACQKDFLQFSTQKPHDRLRDIQNAVSGQGQLFDYATSDFMKEAGMKVSTNAMSITGSVIPPPEITYRNDQVRIGYSQGKWNVLGKQFIEPCTLRFWGVAVFDRVSDNDVKTFLTKLVGNLERTGITVSNRFPPFQMGNPNNPEPTLIEVGRLSMDARFANPGEKPHPQLILVILPANAADCRRAVKHWGDIKMRVSTQCVRSPKWLTANDQYCNNVVLKINARLGGTNSVIHSDAAAFLRNGCMVVGADVGHPGPGAAVRPSVTGLVASVDGAVSKLTSYANVQQARQEIIEDLETMMIGALSDYLAYQRTVTPNPPPPRNVIFYRDGVSEGEFAQIAAREIPLIRSAFVKSNIPEKFMPKLLFIVVGKRHHVRFFPKDRSQADNSGNCPAGLLVDKHITNPNYPDFYLQSHAGLLGTSRPGHYVILENETGLNARQVQTLTYHLCHTYASATRSVSIPAPVYYADRICSRMEFHCEDGAGLSDTASNVTGGNAELDLDMWKRAFKPTALNKRMYFL</sequence>
<dbReference type="InterPro" id="IPR036085">
    <property type="entry name" value="PAZ_dom_sf"/>
</dbReference>
<protein>
    <recommendedName>
        <fullName evidence="1">Piwi domain-containing protein</fullName>
    </recommendedName>
</protein>
<dbReference type="SMART" id="SM01163">
    <property type="entry name" value="DUF1785"/>
    <property type="match status" value="1"/>
</dbReference>
<gene>
    <name evidence="2" type="ORF">ONZ51_g8837</name>
</gene>
<dbReference type="Pfam" id="PF16486">
    <property type="entry name" value="ArgoN"/>
    <property type="match status" value="1"/>
</dbReference>